<name>A0A0C2FPK4_9PEZI</name>
<comment type="caution">
    <text evidence="4">The sequence shown here is derived from an EMBL/GenBank/DDBJ whole genome shotgun (WGS) entry which is preliminary data.</text>
</comment>
<dbReference type="Proteomes" id="UP000031575">
    <property type="component" value="Unassembled WGS sequence"/>
</dbReference>
<dbReference type="SUPFAM" id="SSF48403">
    <property type="entry name" value="Ankyrin repeat"/>
    <property type="match status" value="1"/>
</dbReference>
<dbReference type="GeneID" id="63676310"/>
<proteinExistence type="predicted"/>
<accession>A0A0C2FPK4</accession>
<keyword evidence="1" id="KW-0677">Repeat</keyword>
<dbReference type="PANTHER" id="PTHR24189">
    <property type="entry name" value="MYOTROPHIN"/>
    <property type="match status" value="1"/>
</dbReference>
<dbReference type="RefSeq" id="XP_040621003.1">
    <property type="nucleotide sequence ID" value="XM_040761389.1"/>
</dbReference>
<dbReference type="PROSITE" id="PS50088">
    <property type="entry name" value="ANK_REPEAT"/>
    <property type="match status" value="1"/>
</dbReference>
<gene>
    <name evidence="4" type="ORF">SPBR_03086</name>
</gene>
<dbReference type="InterPro" id="IPR050745">
    <property type="entry name" value="Multifunctional_regulatory"/>
</dbReference>
<dbReference type="InterPro" id="IPR036770">
    <property type="entry name" value="Ankyrin_rpt-contain_sf"/>
</dbReference>
<dbReference type="InterPro" id="IPR002110">
    <property type="entry name" value="Ankyrin_rpt"/>
</dbReference>
<dbReference type="EMBL" id="AWTV01000006">
    <property type="protein sequence ID" value="KIH92993.1"/>
    <property type="molecule type" value="Genomic_DNA"/>
</dbReference>
<evidence type="ECO:0000256" key="2">
    <source>
        <dbReference type="ARBA" id="ARBA00023043"/>
    </source>
</evidence>
<organism evidence="4 5">
    <name type="scientific">Sporothrix brasiliensis 5110</name>
    <dbReference type="NCBI Taxonomy" id="1398154"/>
    <lineage>
        <taxon>Eukaryota</taxon>
        <taxon>Fungi</taxon>
        <taxon>Dikarya</taxon>
        <taxon>Ascomycota</taxon>
        <taxon>Pezizomycotina</taxon>
        <taxon>Sordariomycetes</taxon>
        <taxon>Sordariomycetidae</taxon>
        <taxon>Ophiostomatales</taxon>
        <taxon>Ophiostomataceae</taxon>
        <taxon>Sporothrix</taxon>
    </lineage>
</organism>
<evidence type="ECO:0000256" key="1">
    <source>
        <dbReference type="ARBA" id="ARBA00022737"/>
    </source>
</evidence>
<dbReference type="PANTHER" id="PTHR24189:SF50">
    <property type="entry name" value="ANKYRIN REPEAT AND SOCS BOX PROTEIN 2"/>
    <property type="match status" value="1"/>
</dbReference>
<reference evidence="4 5" key="1">
    <citation type="journal article" date="2014" name="BMC Genomics">
        <title>Comparative genomics of the major fungal agents of human and animal Sporotrichosis: Sporothrix schenckii and Sporothrix brasiliensis.</title>
        <authorList>
            <person name="Teixeira M.M."/>
            <person name="de Almeida L.G."/>
            <person name="Kubitschek-Barreira P."/>
            <person name="Alves F.L."/>
            <person name="Kioshima E.S."/>
            <person name="Abadio A.K."/>
            <person name="Fernandes L."/>
            <person name="Derengowski L.S."/>
            <person name="Ferreira K.S."/>
            <person name="Souza R.C."/>
            <person name="Ruiz J.C."/>
            <person name="de Andrade N.C."/>
            <person name="Paes H.C."/>
            <person name="Nicola A.M."/>
            <person name="Albuquerque P."/>
            <person name="Gerber A.L."/>
            <person name="Martins V.P."/>
            <person name="Peconick L.D."/>
            <person name="Neto A.V."/>
            <person name="Chaucanez C.B."/>
            <person name="Silva P.A."/>
            <person name="Cunha O.L."/>
            <person name="de Oliveira F.F."/>
            <person name="dos Santos T.C."/>
            <person name="Barros A.L."/>
            <person name="Soares M.A."/>
            <person name="de Oliveira L.M."/>
            <person name="Marini M.M."/>
            <person name="Villalobos-Duno H."/>
            <person name="Cunha M.M."/>
            <person name="de Hoog S."/>
            <person name="da Silveira J.F."/>
            <person name="Henrissat B."/>
            <person name="Nino-Vega G.A."/>
            <person name="Cisalpino P.S."/>
            <person name="Mora-Montes H.M."/>
            <person name="Almeida S.R."/>
            <person name="Stajich J.E."/>
            <person name="Lopes-Bezerra L.M."/>
            <person name="Vasconcelos A.T."/>
            <person name="Felipe M.S."/>
        </authorList>
    </citation>
    <scope>NUCLEOTIDE SEQUENCE [LARGE SCALE GENOMIC DNA]</scope>
    <source>
        <strain evidence="4 5">5110</strain>
    </source>
</reference>
<dbReference type="VEuPathDB" id="FungiDB:SPBR_03086"/>
<dbReference type="HOGENOM" id="CLU_064330_0_1_1"/>
<evidence type="ECO:0000313" key="4">
    <source>
        <dbReference type="EMBL" id="KIH92993.1"/>
    </source>
</evidence>
<dbReference type="OrthoDB" id="426293at2759"/>
<feature type="repeat" description="ANK" evidence="3">
    <location>
        <begin position="253"/>
        <end position="285"/>
    </location>
</feature>
<dbReference type="Pfam" id="PF12796">
    <property type="entry name" value="Ank_2"/>
    <property type="match status" value="1"/>
</dbReference>
<evidence type="ECO:0000313" key="5">
    <source>
        <dbReference type="Proteomes" id="UP000031575"/>
    </source>
</evidence>
<keyword evidence="2 3" id="KW-0040">ANK repeat</keyword>
<protein>
    <submittedName>
        <fullName evidence="4">Uncharacterized protein</fullName>
    </submittedName>
</protein>
<dbReference type="PROSITE" id="PS50297">
    <property type="entry name" value="ANK_REP_REGION"/>
    <property type="match status" value="1"/>
</dbReference>
<evidence type="ECO:0000256" key="3">
    <source>
        <dbReference type="PROSITE-ProRule" id="PRU00023"/>
    </source>
</evidence>
<sequence>MSSLLDGHMKLIRLLQDSSSSKALGSPRPEAILGHFMAAVSADDVDALKSLLDEHFPERTKPFPGVYFVSELLPVVSHAARHGQVAVLKEPFAYESNDSNLTDFAADDALDAGAKDTLLFFLEQRWDMNEIRKDKITFLASALSESKPPDKPDRGMVLWLIQHGADLNARPPHVDDTAMSRAVINAPPDLICELLDSYGGDVHRGQLLHSVLLRRPGDHLVEVMGLLLSRGAPLSTTKYAGDARSLNHYRTSDLGTPLHMAALMGKAEAVQYLLSQGADASICSTKGQTALQGAEKARRDDVVAILRSPDQYKL</sequence>
<keyword evidence="5" id="KW-1185">Reference proteome</keyword>
<dbReference type="AlphaFoldDB" id="A0A0C2FPK4"/>
<dbReference type="Gene3D" id="1.25.40.20">
    <property type="entry name" value="Ankyrin repeat-containing domain"/>
    <property type="match status" value="2"/>
</dbReference>
<dbReference type="SMART" id="SM00248">
    <property type="entry name" value="ANK"/>
    <property type="match status" value="3"/>
</dbReference>